<gene>
    <name evidence="1" type="ORF">GCM10023205_04080</name>
</gene>
<name>A0ABP9GMG4_9ACTN</name>
<proteinExistence type="predicted"/>
<accession>A0ABP9GMG4</accession>
<reference evidence="2" key="1">
    <citation type="journal article" date="2019" name="Int. J. Syst. Evol. Microbiol.">
        <title>The Global Catalogue of Microorganisms (GCM) 10K type strain sequencing project: providing services to taxonomists for standard genome sequencing and annotation.</title>
        <authorList>
            <consortium name="The Broad Institute Genomics Platform"/>
            <consortium name="The Broad Institute Genome Sequencing Center for Infectious Disease"/>
            <person name="Wu L."/>
            <person name="Ma J."/>
        </authorList>
    </citation>
    <scope>NUCLEOTIDE SEQUENCE [LARGE SCALE GENOMIC DNA]</scope>
    <source>
        <strain evidence="2">JCM 17986</strain>
    </source>
</reference>
<sequence length="506" mass="54072">MTAEPTAKSIPNAPLPVMTLARGGPGQPAWQVGSGTVIRPGIAVTAAHNLGTGERVVRAGEIDYSCTVAYDGRPDGLDIAVLQVDGLTVAGTTGFARIDRTSTEVLRDCWATGFPQFVHQDRQHRPPLRDTEQTIGTIAPGSGLVSGHLRLVVSSRPASMPDESPWAGMSGAVVFTRDRHWNAVALGVVVEHGLPEGSSSLTVLPFTALDALESATRTRVWNLLGTAGMDLPVLPRAEDANNLATPSGAWHLLEMLSSRRAFSHHDRRLVHSVAIHGLPAGRVTEALYHLNPTRAVTVARSLGQATAELRAALREFSGPAPRPVLRAVRALERLCKDHAEDFDPGYGRGPEFFVNLPHIGCGEELHDLSLGPTPLGMPADDSFVAFRVLAQFLAQSCEHLIKVRQAALTLLATLAETYPMIRTEGGSGEVAESIRSGIAELRKLAPALQRAADLVGDVVEQHSGLGSRRDELTALARGQDEITANLLQGIAAVPSMQTWIVPTRDR</sequence>
<comment type="caution">
    <text evidence="1">The sequence shown here is derived from an EMBL/GenBank/DDBJ whole genome shotgun (WGS) entry which is preliminary data.</text>
</comment>
<evidence type="ECO:0008006" key="3">
    <source>
        <dbReference type="Google" id="ProtNLM"/>
    </source>
</evidence>
<dbReference type="InterPro" id="IPR009003">
    <property type="entry name" value="Peptidase_S1_PA"/>
</dbReference>
<evidence type="ECO:0000313" key="1">
    <source>
        <dbReference type="EMBL" id="GAA4947359.1"/>
    </source>
</evidence>
<protein>
    <recommendedName>
        <fullName evidence="3">Trypsin-like peptidase domain-containing protein</fullName>
    </recommendedName>
</protein>
<dbReference type="Proteomes" id="UP001500466">
    <property type="component" value="Unassembled WGS sequence"/>
</dbReference>
<organism evidence="1 2">
    <name type="scientific">Yinghuangia aomiensis</name>
    <dbReference type="NCBI Taxonomy" id="676205"/>
    <lineage>
        <taxon>Bacteria</taxon>
        <taxon>Bacillati</taxon>
        <taxon>Actinomycetota</taxon>
        <taxon>Actinomycetes</taxon>
        <taxon>Kitasatosporales</taxon>
        <taxon>Streptomycetaceae</taxon>
        <taxon>Yinghuangia</taxon>
    </lineage>
</organism>
<keyword evidence="2" id="KW-1185">Reference proteome</keyword>
<dbReference type="EMBL" id="BAABHS010000001">
    <property type="protein sequence ID" value="GAA4947359.1"/>
    <property type="molecule type" value="Genomic_DNA"/>
</dbReference>
<evidence type="ECO:0000313" key="2">
    <source>
        <dbReference type="Proteomes" id="UP001500466"/>
    </source>
</evidence>
<dbReference type="SUPFAM" id="SSF50494">
    <property type="entry name" value="Trypsin-like serine proteases"/>
    <property type="match status" value="1"/>
</dbReference>